<accession>A0A0F0LU26</accession>
<name>A0A0F0LU26_9MICO</name>
<evidence type="ECO:0000313" key="4">
    <source>
        <dbReference type="Proteomes" id="UP000033451"/>
    </source>
</evidence>
<evidence type="ECO:0000313" key="5">
    <source>
        <dbReference type="Proteomes" id="UP000257479"/>
    </source>
</evidence>
<gene>
    <name evidence="1" type="ORF">DCP95_04490</name>
    <name evidence="2" type="ORF">RR49_02833</name>
    <name evidence="3" type="ORF">RR49_02868</name>
</gene>
<dbReference type="PATRIC" id="fig|400772.4.peg.2848"/>
<protein>
    <submittedName>
        <fullName evidence="2">Uncharacterized protein</fullName>
    </submittedName>
</protein>
<proteinExistence type="predicted"/>
<dbReference type="AlphaFoldDB" id="A0A0F0LU26"/>
<dbReference type="Proteomes" id="UP000033451">
    <property type="component" value="Unassembled WGS sequence"/>
</dbReference>
<dbReference type="EMBL" id="JYIY01000080">
    <property type="protein sequence ID" value="KJL34974.1"/>
    <property type="molecule type" value="Genomic_DNA"/>
</dbReference>
<dbReference type="Proteomes" id="UP000257479">
    <property type="component" value="Unassembled WGS sequence"/>
</dbReference>
<reference evidence="2 4" key="1">
    <citation type="submission" date="2015-02" db="EMBL/GenBank/DDBJ databases">
        <title>Draft genome sequences of ten Microbacterium spp. with emphasis on heavy metal contaminated environments.</title>
        <authorList>
            <person name="Corretto E."/>
        </authorList>
    </citation>
    <scope>NUCLEOTIDE SEQUENCE [LARGE SCALE GENOMIC DNA]</scope>
    <source>
        <strain evidence="2 4">DSM 18659</strain>
    </source>
</reference>
<organism evidence="2 4">
    <name type="scientific">Microbacterium ginsengisoli</name>
    <dbReference type="NCBI Taxonomy" id="400772"/>
    <lineage>
        <taxon>Bacteria</taxon>
        <taxon>Bacillati</taxon>
        <taxon>Actinomycetota</taxon>
        <taxon>Actinomycetes</taxon>
        <taxon>Micrococcales</taxon>
        <taxon>Microbacteriaceae</taxon>
        <taxon>Microbacterium</taxon>
    </lineage>
</organism>
<evidence type="ECO:0000313" key="2">
    <source>
        <dbReference type="EMBL" id="KJL34941.1"/>
    </source>
</evidence>
<keyword evidence="4" id="KW-1185">Reference proteome</keyword>
<evidence type="ECO:0000313" key="3">
    <source>
        <dbReference type="EMBL" id="KJL34974.1"/>
    </source>
</evidence>
<dbReference type="EMBL" id="JYIY01000080">
    <property type="protein sequence ID" value="KJL34941.1"/>
    <property type="molecule type" value="Genomic_DNA"/>
</dbReference>
<comment type="caution">
    <text evidence="2">The sequence shown here is derived from an EMBL/GenBank/DDBJ whole genome shotgun (WGS) entry which is preliminary data.</text>
</comment>
<evidence type="ECO:0000313" key="1">
    <source>
        <dbReference type="EMBL" id="HAN23814.1"/>
    </source>
</evidence>
<reference evidence="1 5" key="2">
    <citation type="journal article" date="2018" name="Nat. Biotechnol.">
        <title>A standardized bacterial taxonomy based on genome phylogeny substantially revises the tree of life.</title>
        <authorList>
            <person name="Parks D.H."/>
            <person name="Chuvochina M."/>
            <person name="Waite D.W."/>
            <person name="Rinke C."/>
            <person name="Skarshewski A."/>
            <person name="Chaumeil P.A."/>
            <person name="Hugenholtz P."/>
        </authorList>
    </citation>
    <scope>NUCLEOTIDE SEQUENCE [LARGE SCALE GENOMIC DNA]</scope>
    <source>
        <strain evidence="1">UBA9152</strain>
    </source>
</reference>
<dbReference type="EMBL" id="DMNG01000074">
    <property type="protein sequence ID" value="HAN23814.1"/>
    <property type="molecule type" value="Genomic_DNA"/>
</dbReference>
<sequence length="177" mass="18050">MASPSARPVAGKIELSRTELTVSSTSGASLATASFTDCASVEAIATQYLGAQKRTPQPSPFSGTVVTWSGVALALNDHGTCSMQFSAAASNGLVLTTPDGVSVGDTVTHVVAAGGISDYTYGNGTDTFESFAFDAVPVDGTTSLTHPGQVGKAFLGVETKNGRVQYIDSNGNDYSDI</sequence>